<feature type="region of interest" description="Disordered" evidence="2">
    <location>
        <begin position="640"/>
        <end position="664"/>
    </location>
</feature>
<feature type="chain" id="PRO_5043853674" description="Receptor ligand binding region domain-containing protein" evidence="4">
    <location>
        <begin position="27"/>
        <end position="664"/>
    </location>
</feature>
<feature type="coiled-coil region" evidence="1">
    <location>
        <begin position="483"/>
        <end position="513"/>
    </location>
</feature>
<feature type="compositionally biased region" description="Basic and acidic residues" evidence="2">
    <location>
        <begin position="557"/>
        <end position="567"/>
    </location>
</feature>
<name>A0AAV4IZG0_9GAST</name>
<feature type="region of interest" description="Disordered" evidence="2">
    <location>
        <begin position="548"/>
        <end position="567"/>
    </location>
</feature>
<keyword evidence="3" id="KW-0472">Membrane</keyword>
<evidence type="ECO:0008006" key="7">
    <source>
        <dbReference type="Google" id="ProtNLM"/>
    </source>
</evidence>
<dbReference type="EMBL" id="BMAT01013597">
    <property type="protein sequence ID" value="GFS15918.1"/>
    <property type="molecule type" value="Genomic_DNA"/>
</dbReference>
<evidence type="ECO:0000256" key="2">
    <source>
        <dbReference type="SAM" id="MobiDB-lite"/>
    </source>
</evidence>
<keyword evidence="3" id="KW-0812">Transmembrane</keyword>
<evidence type="ECO:0000256" key="1">
    <source>
        <dbReference type="SAM" id="Coils"/>
    </source>
</evidence>
<accession>A0AAV4IZG0</accession>
<dbReference type="Proteomes" id="UP000762676">
    <property type="component" value="Unassembled WGS sequence"/>
</dbReference>
<feature type="signal peptide" evidence="4">
    <location>
        <begin position="1"/>
        <end position="26"/>
    </location>
</feature>
<keyword evidence="6" id="KW-1185">Reference proteome</keyword>
<proteinExistence type="predicted"/>
<keyword evidence="1" id="KW-0175">Coiled coil</keyword>
<organism evidence="5 6">
    <name type="scientific">Elysia marginata</name>
    <dbReference type="NCBI Taxonomy" id="1093978"/>
    <lineage>
        <taxon>Eukaryota</taxon>
        <taxon>Metazoa</taxon>
        <taxon>Spiralia</taxon>
        <taxon>Lophotrochozoa</taxon>
        <taxon>Mollusca</taxon>
        <taxon>Gastropoda</taxon>
        <taxon>Heterobranchia</taxon>
        <taxon>Euthyneura</taxon>
        <taxon>Panpulmonata</taxon>
        <taxon>Sacoglossa</taxon>
        <taxon>Placobranchoidea</taxon>
        <taxon>Plakobranchidae</taxon>
        <taxon>Elysia</taxon>
    </lineage>
</organism>
<evidence type="ECO:0000313" key="5">
    <source>
        <dbReference type="EMBL" id="GFS15918.1"/>
    </source>
</evidence>
<evidence type="ECO:0000256" key="3">
    <source>
        <dbReference type="SAM" id="Phobius"/>
    </source>
</evidence>
<evidence type="ECO:0000313" key="6">
    <source>
        <dbReference type="Proteomes" id="UP000762676"/>
    </source>
</evidence>
<protein>
    <recommendedName>
        <fullName evidence="7">Receptor ligand binding region domain-containing protein</fullName>
    </recommendedName>
</protein>
<feature type="compositionally biased region" description="Polar residues" evidence="2">
    <location>
        <begin position="654"/>
        <end position="664"/>
    </location>
</feature>
<dbReference type="AlphaFoldDB" id="A0AAV4IZG0"/>
<evidence type="ECO:0000256" key="4">
    <source>
        <dbReference type="SAM" id="SignalP"/>
    </source>
</evidence>
<keyword evidence="4" id="KW-0732">Signal</keyword>
<reference evidence="5 6" key="1">
    <citation type="journal article" date="2021" name="Elife">
        <title>Chloroplast acquisition without the gene transfer in kleptoplastic sea slugs, Plakobranchus ocellatus.</title>
        <authorList>
            <person name="Maeda T."/>
            <person name="Takahashi S."/>
            <person name="Yoshida T."/>
            <person name="Shimamura S."/>
            <person name="Takaki Y."/>
            <person name="Nagai Y."/>
            <person name="Toyoda A."/>
            <person name="Suzuki Y."/>
            <person name="Arimoto A."/>
            <person name="Ishii H."/>
            <person name="Satoh N."/>
            <person name="Nishiyama T."/>
            <person name="Hasebe M."/>
            <person name="Maruyama T."/>
            <person name="Minagawa J."/>
            <person name="Obokata J."/>
            <person name="Shigenobu S."/>
        </authorList>
    </citation>
    <scope>NUCLEOTIDE SEQUENCE [LARGE SCALE GENOMIC DNA]</scope>
</reference>
<sequence length="664" mass="72759">MRRYQPQIVVSICVFALDFFTSPTSGASTAPVLPQSCIQSSVAVVCSSTDKETLQQLTTVLLMEVLVDFVLFDTSDKTCSCPMVQLVKSLKETDVVVLTNATCGIEEYTKCGDHLPKATSVFVAGLAISSSDSKMKWAVKHHVIDLWNKAKVLKKSWQRVIVFRAILKDVSLSVVKLGDEAAKNGANHLIFGDIPPEPQIEMAQFLSHYVADIPTRPQGFFGFFCNSTRCDVIATYDLERTEVRPVNLNLKEQLWEMNAEKHEKASKAFSDEVMDTMSELEGFDALVGGQSVNGVQTGLKQQSPGDKVEQVNEAVMQANLDNQLAQIKQDLNRKGRKKRHENKMFWINEAISPSNITWPGISRRFQLRVHKHRRNKRSKTVRANIMPYKIFIGGDFTSLFDSVAIDLATSMEANLPKNKLLMVQEAQAIAEAAPPSNHITDTDSESSILIPHGQESIPPATNPVKAALLAEGGVSDDIDDLTEEDVADELKSLDDDRNVLEEEERTIAQMSKSLADKGIIVPDPGVADSEDVLAALAAPAAAAAAAATGTSHPAAAHHTDSLEEDKRRSKEQDHIFKNFIVFIVAIIGIIIIFAVLIIMPCEANVRGDGIPGHCHLASLSKPKYTVLHLSKARSPLFTAGHKNKATNPPAPSITLESSYTYDPQ</sequence>
<gene>
    <name evidence="5" type="ORF">ElyMa_006782200</name>
</gene>
<feature type="transmembrane region" description="Helical" evidence="3">
    <location>
        <begin position="579"/>
        <end position="599"/>
    </location>
</feature>
<comment type="caution">
    <text evidence="5">The sequence shown here is derived from an EMBL/GenBank/DDBJ whole genome shotgun (WGS) entry which is preliminary data.</text>
</comment>
<keyword evidence="3" id="KW-1133">Transmembrane helix</keyword>